<reference evidence="7" key="1">
    <citation type="submission" date="2013-12" db="EMBL/GenBank/DDBJ databases">
        <title>The Genome Sequence of Aphanomyces astaci APO3.</title>
        <authorList>
            <consortium name="The Broad Institute Genomics Platform"/>
            <person name="Russ C."/>
            <person name="Tyler B."/>
            <person name="van West P."/>
            <person name="Dieguez-Uribeondo J."/>
            <person name="Young S.K."/>
            <person name="Zeng Q."/>
            <person name="Gargeya S."/>
            <person name="Fitzgerald M."/>
            <person name="Abouelleil A."/>
            <person name="Alvarado L."/>
            <person name="Chapman S.B."/>
            <person name="Gainer-Dewar J."/>
            <person name="Goldberg J."/>
            <person name="Griggs A."/>
            <person name="Gujja S."/>
            <person name="Hansen M."/>
            <person name="Howarth C."/>
            <person name="Imamovic A."/>
            <person name="Ireland A."/>
            <person name="Larimer J."/>
            <person name="McCowan C."/>
            <person name="Murphy C."/>
            <person name="Pearson M."/>
            <person name="Poon T.W."/>
            <person name="Priest M."/>
            <person name="Roberts A."/>
            <person name="Saif S."/>
            <person name="Shea T."/>
            <person name="Sykes S."/>
            <person name="Wortman J."/>
            <person name="Nusbaum C."/>
            <person name="Birren B."/>
        </authorList>
    </citation>
    <scope>NUCLEOTIDE SEQUENCE [LARGE SCALE GENOMIC DNA]</scope>
    <source>
        <strain evidence="7">APO3</strain>
    </source>
</reference>
<evidence type="ECO:0000313" key="9">
    <source>
        <dbReference type="Proteomes" id="UP000469452"/>
    </source>
</evidence>
<dbReference type="Pfam" id="PF03151">
    <property type="entry name" value="TPT"/>
    <property type="match status" value="1"/>
</dbReference>
<dbReference type="SUPFAM" id="SSF103481">
    <property type="entry name" value="Multidrug resistance efflux transporter EmrE"/>
    <property type="match status" value="1"/>
</dbReference>
<dbReference type="VEuPathDB" id="FungiDB:H257_13051"/>
<evidence type="ECO:0000256" key="3">
    <source>
        <dbReference type="ARBA" id="ARBA00022989"/>
    </source>
</evidence>
<feature type="transmembrane region" description="Helical" evidence="5">
    <location>
        <begin position="129"/>
        <end position="147"/>
    </location>
</feature>
<feature type="transmembrane region" description="Helical" evidence="5">
    <location>
        <begin position="35"/>
        <end position="54"/>
    </location>
</feature>
<dbReference type="EMBL" id="VJMI01009967">
    <property type="protein sequence ID" value="KAF0757385.1"/>
    <property type="molecule type" value="Genomic_DNA"/>
</dbReference>
<keyword evidence="3 5" id="KW-1133">Transmembrane helix</keyword>
<evidence type="ECO:0000313" key="8">
    <source>
        <dbReference type="EMBL" id="KAF0757385.1"/>
    </source>
</evidence>
<evidence type="ECO:0000259" key="6">
    <source>
        <dbReference type="Pfam" id="PF03151"/>
    </source>
</evidence>
<dbReference type="InterPro" id="IPR050186">
    <property type="entry name" value="TPT_transporter"/>
</dbReference>
<evidence type="ECO:0000256" key="4">
    <source>
        <dbReference type="ARBA" id="ARBA00023136"/>
    </source>
</evidence>
<feature type="transmembrane region" description="Helical" evidence="5">
    <location>
        <begin position="153"/>
        <end position="172"/>
    </location>
</feature>
<organism evidence="7">
    <name type="scientific">Aphanomyces astaci</name>
    <name type="common">Crayfish plague agent</name>
    <dbReference type="NCBI Taxonomy" id="112090"/>
    <lineage>
        <taxon>Eukaryota</taxon>
        <taxon>Sar</taxon>
        <taxon>Stramenopiles</taxon>
        <taxon>Oomycota</taxon>
        <taxon>Saprolegniomycetes</taxon>
        <taxon>Saprolegniales</taxon>
        <taxon>Verrucalvaceae</taxon>
        <taxon>Aphanomyces</taxon>
    </lineage>
</organism>
<dbReference type="GeneID" id="20815047"/>
<comment type="subcellular location">
    <subcellularLocation>
        <location evidence="1">Membrane</location>
        <topology evidence="1">Multi-pass membrane protein</topology>
    </subcellularLocation>
</comment>
<dbReference type="InterPro" id="IPR037185">
    <property type="entry name" value="EmrE-like"/>
</dbReference>
<accession>W4FVT3</accession>
<dbReference type="OrthoDB" id="6418713at2759"/>
<feature type="transmembrane region" description="Helical" evidence="5">
    <location>
        <begin position="184"/>
        <end position="206"/>
    </location>
</feature>
<keyword evidence="2 5" id="KW-0812">Transmembrane</keyword>
<name>W4FVT3_APHAT</name>
<dbReference type="GO" id="GO:0016020">
    <property type="term" value="C:membrane"/>
    <property type="evidence" value="ECO:0007669"/>
    <property type="project" value="UniProtKB-SubCell"/>
</dbReference>
<sequence>MPPVAAALPAAIFGWYASSAMSGVTSKQILGEYPHAFILSACQFTIAFGCHAWYTTLLHPTSVFQRQENPRAHTLLVLSALAYSIGVCSFNAGFWAMHVSINETLRALEPLVSVVLASTCLRDPQLSRLRLLALVPIVTGVYLSAISNGAFSIVGMIITMVANIAFPLRAALVKRLQPFMSLHVMFYSTLYYAMLLQWLLAGLWSIFGSQPASSRSITSANFKELVFALVNGAFFYLYHWCSFVVLSSTDMVSHAVWNALRRVTTILFSVWYFGLALHRMNALGMVVACTGALVYAKTLRWERQTSQLLGSLLKETHQIV</sequence>
<dbReference type="PANTHER" id="PTHR11132">
    <property type="entry name" value="SOLUTE CARRIER FAMILY 35"/>
    <property type="match status" value="1"/>
</dbReference>
<gene>
    <name evidence="8" type="ORF">AaE_004284</name>
    <name evidence="7" type="ORF">H257_13051</name>
</gene>
<reference evidence="8 9" key="2">
    <citation type="submission" date="2019-06" db="EMBL/GenBank/DDBJ databases">
        <title>Genomics analysis of Aphanomyces spp. identifies a new class of oomycete effector associated with host adaptation.</title>
        <authorList>
            <person name="Gaulin E."/>
        </authorList>
    </citation>
    <scope>NUCLEOTIDE SEQUENCE [LARGE SCALE GENOMIC DNA]</scope>
    <source>
        <strain evidence="8 9">E</strain>
    </source>
</reference>
<evidence type="ECO:0000256" key="5">
    <source>
        <dbReference type="SAM" id="Phobius"/>
    </source>
</evidence>
<dbReference type="EMBL" id="KI913158">
    <property type="protein sequence ID" value="ETV71582.1"/>
    <property type="molecule type" value="Genomic_DNA"/>
</dbReference>
<proteinExistence type="predicted"/>
<dbReference type="AlphaFoldDB" id="W4FVT3"/>
<feature type="transmembrane region" description="Helical" evidence="5">
    <location>
        <begin position="226"/>
        <end position="247"/>
    </location>
</feature>
<dbReference type="InterPro" id="IPR004853">
    <property type="entry name" value="Sugar_P_trans_dom"/>
</dbReference>
<evidence type="ECO:0000256" key="2">
    <source>
        <dbReference type="ARBA" id="ARBA00022692"/>
    </source>
</evidence>
<protein>
    <recommendedName>
        <fullName evidence="6">Sugar phosphate transporter domain-containing protein</fullName>
    </recommendedName>
</protein>
<keyword evidence="4 5" id="KW-0472">Membrane</keyword>
<evidence type="ECO:0000256" key="1">
    <source>
        <dbReference type="ARBA" id="ARBA00004141"/>
    </source>
</evidence>
<feature type="domain" description="Sugar phosphate transporter" evidence="6">
    <location>
        <begin position="12"/>
        <end position="295"/>
    </location>
</feature>
<evidence type="ECO:0000313" key="7">
    <source>
        <dbReference type="EMBL" id="ETV71582.1"/>
    </source>
</evidence>
<feature type="transmembrane region" description="Helical" evidence="5">
    <location>
        <begin position="75"/>
        <end position="98"/>
    </location>
</feature>
<dbReference type="RefSeq" id="XP_009838773.1">
    <property type="nucleotide sequence ID" value="XM_009840471.1"/>
</dbReference>
<dbReference type="Proteomes" id="UP000469452">
    <property type="component" value="Unassembled WGS sequence"/>
</dbReference>